<name>A0A5J4Q9X7_9ZZZZ</name>
<gene>
    <name evidence="1" type="ORF">EZS27_032053</name>
</gene>
<accession>A0A5J4Q9X7</accession>
<dbReference type="Gene3D" id="2.40.160.170">
    <property type="match status" value="1"/>
</dbReference>
<evidence type="ECO:0008006" key="2">
    <source>
        <dbReference type="Google" id="ProtNLM"/>
    </source>
</evidence>
<dbReference type="EMBL" id="SNRY01004383">
    <property type="protein sequence ID" value="KAA6317858.1"/>
    <property type="molecule type" value="Genomic_DNA"/>
</dbReference>
<comment type="caution">
    <text evidence="1">The sequence shown here is derived from an EMBL/GenBank/DDBJ whole genome shotgun (WGS) entry which is preliminary data.</text>
</comment>
<reference evidence="1" key="1">
    <citation type="submission" date="2019-03" db="EMBL/GenBank/DDBJ databases">
        <title>Single cell metagenomics reveals metabolic interactions within the superorganism composed of flagellate Streblomastix strix and complex community of Bacteroidetes bacteria on its surface.</title>
        <authorList>
            <person name="Treitli S.C."/>
            <person name="Kolisko M."/>
            <person name="Husnik F."/>
            <person name="Keeling P."/>
            <person name="Hampl V."/>
        </authorList>
    </citation>
    <scope>NUCLEOTIDE SEQUENCE</scope>
    <source>
        <strain evidence="1">STM</strain>
    </source>
</reference>
<proteinExistence type="predicted"/>
<organism evidence="1">
    <name type="scientific">termite gut metagenome</name>
    <dbReference type="NCBI Taxonomy" id="433724"/>
    <lineage>
        <taxon>unclassified sequences</taxon>
        <taxon>metagenomes</taxon>
        <taxon>organismal metagenomes</taxon>
    </lineage>
</organism>
<evidence type="ECO:0000313" key="1">
    <source>
        <dbReference type="EMBL" id="KAA6317858.1"/>
    </source>
</evidence>
<protein>
    <recommendedName>
        <fullName evidence="2">Outer membrane protein beta-barrel domain-containing protein</fullName>
    </recommendedName>
</protein>
<dbReference type="AlphaFoldDB" id="A0A5J4Q9X7"/>
<sequence>MKKVLISLVIIVVSIFSVQAQCDCGPLERIGISLNAGTLGVGLEASTSLTSNLAVRVGIDGFAFPYNYDYEGNTAGIPYTVKLKAEAKLFNGHAFVDFFPFPSSVPFHLTAGIFAGAPQIITVSGTPGVGEIVEIGDITIDPGIEGNVEAALKVNSVKPYLGLGFGRSVPRSRVGFKCELGAIYQGSPQIKVVTGKLLEEPANDKLSDFNKLLKNFNMYPVLKLQVIFAL</sequence>